<evidence type="ECO:0000313" key="2">
    <source>
        <dbReference type="Proteomes" id="UP000565579"/>
    </source>
</evidence>
<keyword evidence="2" id="KW-1185">Reference proteome</keyword>
<reference evidence="1 2" key="1">
    <citation type="submission" date="2020-08" db="EMBL/GenBank/DDBJ databases">
        <title>Sequencing the genomes of 1000 actinobacteria strains.</title>
        <authorList>
            <person name="Klenk H.-P."/>
        </authorList>
    </citation>
    <scope>NUCLEOTIDE SEQUENCE [LARGE SCALE GENOMIC DNA]</scope>
    <source>
        <strain evidence="1 2">DSM 43768</strain>
    </source>
</reference>
<evidence type="ECO:0000313" key="1">
    <source>
        <dbReference type="EMBL" id="MBB6555045.1"/>
    </source>
</evidence>
<gene>
    <name evidence="1" type="ORF">HD593_009840</name>
</gene>
<name>A0A7X0U509_9ACTN</name>
<comment type="caution">
    <text evidence="1">The sequence shown here is derived from an EMBL/GenBank/DDBJ whole genome shotgun (WGS) entry which is preliminary data.</text>
</comment>
<dbReference type="EMBL" id="JACHMI010000001">
    <property type="protein sequence ID" value="MBB6555045.1"/>
    <property type="molecule type" value="Genomic_DNA"/>
</dbReference>
<dbReference type="AlphaFoldDB" id="A0A7X0U509"/>
<protein>
    <submittedName>
        <fullName evidence="1">Uncharacterized protein</fullName>
    </submittedName>
</protein>
<dbReference type="Gene3D" id="3.40.50.150">
    <property type="entry name" value="Vaccinia Virus protein VP39"/>
    <property type="match status" value="1"/>
</dbReference>
<dbReference type="InterPro" id="IPR029063">
    <property type="entry name" value="SAM-dependent_MTases_sf"/>
</dbReference>
<dbReference type="Proteomes" id="UP000565579">
    <property type="component" value="Unassembled WGS sequence"/>
</dbReference>
<proteinExistence type="predicted"/>
<accession>A0A7X0U509</accession>
<organism evidence="1 2">
    <name type="scientific">Nonomuraea rubra</name>
    <dbReference type="NCBI Taxonomy" id="46180"/>
    <lineage>
        <taxon>Bacteria</taxon>
        <taxon>Bacillati</taxon>
        <taxon>Actinomycetota</taxon>
        <taxon>Actinomycetes</taxon>
        <taxon>Streptosporangiales</taxon>
        <taxon>Streptosporangiaceae</taxon>
        <taxon>Nonomuraea</taxon>
    </lineage>
</organism>
<sequence>MDPGLVWLPEWRPEQADLIDFRDGPQSSLALCGIGRKD</sequence>